<feature type="compositionally biased region" description="Basic and acidic residues" evidence="4">
    <location>
        <begin position="331"/>
        <end position="340"/>
    </location>
</feature>
<dbReference type="InParanoid" id="D8LF18"/>
<proteinExistence type="inferred from homology"/>
<evidence type="ECO:0000256" key="4">
    <source>
        <dbReference type="SAM" id="MobiDB-lite"/>
    </source>
</evidence>
<feature type="compositionally biased region" description="Low complexity" evidence="4">
    <location>
        <begin position="307"/>
        <end position="326"/>
    </location>
</feature>
<keyword evidence="6" id="KW-1185">Reference proteome</keyword>
<keyword evidence="3" id="KW-0539">Nucleus</keyword>
<feature type="region of interest" description="Disordered" evidence="4">
    <location>
        <begin position="307"/>
        <end position="360"/>
    </location>
</feature>
<feature type="region of interest" description="Disordered" evidence="4">
    <location>
        <begin position="537"/>
        <end position="556"/>
    </location>
</feature>
<comment type="similarity">
    <text evidence="2">Belongs to the THOC5 family.</text>
</comment>
<dbReference type="PANTHER" id="PTHR13375:SF3">
    <property type="entry name" value="THO COMPLEX SUBUNIT 5 HOMOLOG"/>
    <property type="match status" value="1"/>
</dbReference>
<evidence type="ECO:0000256" key="3">
    <source>
        <dbReference type="ARBA" id="ARBA00023242"/>
    </source>
</evidence>
<evidence type="ECO:0000313" key="6">
    <source>
        <dbReference type="Proteomes" id="UP000002630"/>
    </source>
</evidence>
<dbReference type="GO" id="GO:0006406">
    <property type="term" value="P:mRNA export from nucleus"/>
    <property type="evidence" value="ECO:0007669"/>
    <property type="project" value="TreeGrafter"/>
</dbReference>
<dbReference type="GO" id="GO:0003729">
    <property type="term" value="F:mRNA binding"/>
    <property type="evidence" value="ECO:0007669"/>
    <property type="project" value="TreeGrafter"/>
</dbReference>
<dbReference type="OMA" id="YEVMHLK"/>
<dbReference type="GO" id="GO:0000445">
    <property type="term" value="C:THO complex part of transcription export complex"/>
    <property type="evidence" value="ECO:0007669"/>
    <property type="project" value="TreeGrafter"/>
</dbReference>
<evidence type="ECO:0000313" key="5">
    <source>
        <dbReference type="EMBL" id="CBN79838.1"/>
    </source>
</evidence>
<dbReference type="InterPro" id="IPR019163">
    <property type="entry name" value="THO_Thoc5"/>
</dbReference>
<dbReference type="EMBL" id="FN648000">
    <property type="protein sequence ID" value="CBN79838.1"/>
    <property type="molecule type" value="Genomic_DNA"/>
</dbReference>
<comment type="subcellular location">
    <subcellularLocation>
        <location evidence="1">Nucleus</location>
    </subcellularLocation>
</comment>
<feature type="compositionally biased region" description="Polar residues" evidence="4">
    <location>
        <begin position="570"/>
        <end position="589"/>
    </location>
</feature>
<dbReference type="OrthoDB" id="20582at2759"/>
<dbReference type="eggNOG" id="KOG2216">
    <property type="taxonomic scope" value="Eukaryota"/>
</dbReference>
<evidence type="ECO:0000256" key="1">
    <source>
        <dbReference type="ARBA" id="ARBA00004123"/>
    </source>
</evidence>
<dbReference type="EMBL" id="FN649736">
    <property type="protein sequence ID" value="CBN79838.1"/>
    <property type="molecule type" value="Genomic_DNA"/>
</dbReference>
<evidence type="ECO:0008006" key="7">
    <source>
        <dbReference type="Google" id="ProtNLM"/>
    </source>
</evidence>
<evidence type="ECO:0000256" key="2">
    <source>
        <dbReference type="ARBA" id="ARBA00008044"/>
    </source>
</evidence>
<organism evidence="5 6">
    <name type="scientific">Ectocarpus siliculosus</name>
    <name type="common">Brown alga</name>
    <name type="synonym">Conferva siliculosa</name>
    <dbReference type="NCBI Taxonomy" id="2880"/>
    <lineage>
        <taxon>Eukaryota</taxon>
        <taxon>Sar</taxon>
        <taxon>Stramenopiles</taxon>
        <taxon>Ochrophyta</taxon>
        <taxon>PX clade</taxon>
        <taxon>Phaeophyceae</taxon>
        <taxon>Ectocarpales</taxon>
        <taxon>Ectocarpaceae</taxon>
        <taxon>Ectocarpus</taxon>
    </lineage>
</organism>
<protein>
    <recommendedName>
        <fullName evidence="7">THO complex subunit 5</fullName>
    </recommendedName>
</protein>
<dbReference type="Proteomes" id="UP000002630">
    <property type="component" value="Linkage Group LG11"/>
</dbReference>
<reference evidence="5 6" key="1">
    <citation type="journal article" date="2010" name="Nature">
        <title>The Ectocarpus genome and the independent evolution of multicellularity in brown algae.</title>
        <authorList>
            <person name="Cock J.M."/>
            <person name="Sterck L."/>
            <person name="Rouze P."/>
            <person name="Scornet D."/>
            <person name="Allen A.E."/>
            <person name="Amoutzias G."/>
            <person name="Anthouard V."/>
            <person name="Artiguenave F."/>
            <person name="Aury J.M."/>
            <person name="Badger J.H."/>
            <person name="Beszteri B."/>
            <person name="Billiau K."/>
            <person name="Bonnet E."/>
            <person name="Bothwell J.H."/>
            <person name="Bowler C."/>
            <person name="Boyen C."/>
            <person name="Brownlee C."/>
            <person name="Carrano C.J."/>
            <person name="Charrier B."/>
            <person name="Cho G.Y."/>
            <person name="Coelho S.M."/>
            <person name="Collen J."/>
            <person name="Corre E."/>
            <person name="Da Silva C."/>
            <person name="Delage L."/>
            <person name="Delaroque N."/>
            <person name="Dittami S.M."/>
            <person name="Doulbeau S."/>
            <person name="Elias M."/>
            <person name="Farnham G."/>
            <person name="Gachon C.M."/>
            <person name="Gschloessl B."/>
            <person name="Heesch S."/>
            <person name="Jabbari K."/>
            <person name="Jubin C."/>
            <person name="Kawai H."/>
            <person name="Kimura K."/>
            <person name="Kloareg B."/>
            <person name="Kupper F.C."/>
            <person name="Lang D."/>
            <person name="Le Bail A."/>
            <person name="Leblanc C."/>
            <person name="Lerouge P."/>
            <person name="Lohr M."/>
            <person name="Lopez P.J."/>
            <person name="Martens C."/>
            <person name="Maumus F."/>
            <person name="Michel G."/>
            <person name="Miranda-Saavedra D."/>
            <person name="Morales J."/>
            <person name="Moreau H."/>
            <person name="Motomura T."/>
            <person name="Nagasato C."/>
            <person name="Napoli C.A."/>
            <person name="Nelson D.R."/>
            <person name="Nyvall-Collen P."/>
            <person name="Peters A.F."/>
            <person name="Pommier C."/>
            <person name="Potin P."/>
            <person name="Poulain J."/>
            <person name="Quesneville H."/>
            <person name="Read B."/>
            <person name="Rensing S.A."/>
            <person name="Ritter A."/>
            <person name="Rousvoal S."/>
            <person name="Samanta M."/>
            <person name="Samson G."/>
            <person name="Schroeder D.C."/>
            <person name="Segurens B."/>
            <person name="Strittmatter M."/>
            <person name="Tonon T."/>
            <person name="Tregear J.W."/>
            <person name="Valentin K."/>
            <person name="von Dassow P."/>
            <person name="Yamagishi T."/>
            <person name="Van de Peer Y."/>
            <person name="Wincker P."/>
        </authorList>
    </citation>
    <scope>NUCLEOTIDE SEQUENCE [LARGE SCALE GENOMIC DNA]</scope>
    <source>
        <strain evidence="6">Ec32 / CCAP1310/4</strain>
    </source>
</reference>
<dbReference type="PANTHER" id="PTHR13375">
    <property type="entry name" value="FMS INTERACTING PROTEIN"/>
    <property type="match status" value="1"/>
</dbReference>
<dbReference type="Pfam" id="PF09766">
    <property type="entry name" value="FmiP_Thoc5"/>
    <property type="match status" value="1"/>
</dbReference>
<dbReference type="STRING" id="2880.D8LF18"/>
<gene>
    <name evidence="5" type="ORF">Esi_0014_0188</name>
</gene>
<name>D8LF18_ECTSI</name>
<dbReference type="AlphaFoldDB" id="D8LF18"/>
<feature type="region of interest" description="Disordered" evidence="4">
    <location>
        <begin position="566"/>
        <end position="592"/>
    </location>
</feature>
<accession>D8LF18</accession>
<sequence length="757" mass="81766">MPEHEDSIARKPLQRFKRLTGSLETLISSMAQDWEDLATAPAADAVGLLHDDGPSVHGKMRKAQLLFTELHSTTRKIHSAIETIRNKVATAKQTMDVNHLQLENLLYERDYLSRETQLCRDFTMTELNKMEEDEEQGFLEDVDTLQTAEEHAGNLAILKDQKEQRINAQLALKATQIRVKAASSTVKESRDYLDRLPENLKDVERALAPLKKNMPWRPGSRRGRHERSSELPGPLFTLYCQLEAYCDSVLAATGGMDESGAFSPLATFGGDGGDVGGDRHPPGLAASVTIEPAKACVSASAKAAAAGPKDASDSAEAPAASTDSTSGSSEPDSKRPRLDREQEDGEGGVAGGGEGRARLKRTISRREAGKATLEALRPSPLEVQLTINFGDRKSDAGAAAAPPKASGSTSTAETFKVRFSFFPSLGVVAVRPAAHDGGALLANLFPADTGKDTPNPANHHNKAAQASPLGVFEYPADVPCRPYRWAQRLAGLRFPPAADGGGAVAATTMPIEPTTRSAVAALRSRARTLAALGGQLKALSDGKGPSPLPGSRDEVVTEGVELRSWKELSGSEQQQASTTFQENHASKSGGSEEAEAACCRSLELWERFGARYFKGTLSIKHGRGKERIVHVQVEVPAEYPLRPSLISLTEDSKPDADAAGDAALRDELCTVANEVNAHYDTLLTEDVDRWDHLLSHQLLLVMECLASKAGTLGRLRKGRMRRKPVVFEHLERKFVDRGSLLTARTDTSVITLTPMEM</sequence>